<dbReference type="Gene3D" id="3.30.40.10">
    <property type="entry name" value="Zinc/RING finger domain, C3HC4 (zinc finger)"/>
    <property type="match status" value="1"/>
</dbReference>
<keyword evidence="5" id="KW-0479">Metal-binding</keyword>
<accession>A0A022RKZ6</accession>
<dbReference type="Pfam" id="PF12678">
    <property type="entry name" value="zf-rbx1"/>
    <property type="match status" value="1"/>
</dbReference>
<dbReference type="InterPro" id="IPR013083">
    <property type="entry name" value="Znf_RING/FYVE/PHD"/>
</dbReference>
<dbReference type="GO" id="GO:0061630">
    <property type="term" value="F:ubiquitin protein ligase activity"/>
    <property type="evidence" value="ECO:0000318"/>
    <property type="project" value="GO_Central"/>
</dbReference>
<evidence type="ECO:0000313" key="12">
    <source>
        <dbReference type="Proteomes" id="UP000030748"/>
    </source>
</evidence>
<evidence type="ECO:0000256" key="9">
    <source>
        <dbReference type="PROSITE-ProRule" id="PRU00175"/>
    </source>
</evidence>
<dbReference type="PROSITE" id="PS50089">
    <property type="entry name" value="ZF_RING_2"/>
    <property type="match status" value="1"/>
</dbReference>
<dbReference type="EC" id="2.3.2.27" evidence="3"/>
<evidence type="ECO:0000256" key="7">
    <source>
        <dbReference type="ARBA" id="ARBA00022786"/>
    </source>
</evidence>
<feature type="non-terminal residue" evidence="11">
    <location>
        <position position="1"/>
    </location>
</feature>
<comment type="pathway">
    <text evidence="2">Protein modification; protein ubiquitination.</text>
</comment>
<reference evidence="11 12" key="1">
    <citation type="journal article" date="2013" name="Proc. Natl. Acad. Sci. U.S.A.">
        <title>Fine-scale variation in meiotic recombination in Mimulus inferred from population shotgun sequencing.</title>
        <authorList>
            <person name="Hellsten U."/>
            <person name="Wright K.M."/>
            <person name="Jenkins J."/>
            <person name="Shu S."/>
            <person name="Yuan Y."/>
            <person name="Wessler S.R."/>
            <person name="Schmutz J."/>
            <person name="Willis J.H."/>
            <person name="Rokhsar D.S."/>
        </authorList>
    </citation>
    <scope>NUCLEOTIDE SEQUENCE [LARGE SCALE GENOMIC DNA]</scope>
    <source>
        <strain evidence="12">cv. DUN x IM62</strain>
    </source>
</reference>
<evidence type="ECO:0000313" key="11">
    <source>
        <dbReference type="EMBL" id="EYU41097.1"/>
    </source>
</evidence>
<dbReference type="SUPFAM" id="SSF57850">
    <property type="entry name" value="RING/U-box"/>
    <property type="match status" value="1"/>
</dbReference>
<evidence type="ECO:0000256" key="6">
    <source>
        <dbReference type="ARBA" id="ARBA00022771"/>
    </source>
</evidence>
<protein>
    <recommendedName>
        <fullName evidence="3">RING-type E3 ubiquitin transferase</fullName>
        <ecNumber evidence="3">2.3.2.27</ecNumber>
    </recommendedName>
</protein>
<dbReference type="PANTHER" id="PTHR22937:SF163">
    <property type="entry name" value="RING-TYPE E3 UBIQUITIN TRANSFERASE"/>
    <property type="match status" value="1"/>
</dbReference>
<dbReference type="GO" id="GO:0008270">
    <property type="term" value="F:zinc ion binding"/>
    <property type="evidence" value="ECO:0007669"/>
    <property type="project" value="UniProtKB-KW"/>
</dbReference>
<keyword evidence="7" id="KW-0833">Ubl conjugation pathway</keyword>
<proteinExistence type="predicted"/>
<gene>
    <name evidence="11" type="ORF">MIMGU_mgv1a018211mg</name>
</gene>
<name>A0A022RKZ6_ERYGU</name>
<evidence type="ECO:0000256" key="1">
    <source>
        <dbReference type="ARBA" id="ARBA00000900"/>
    </source>
</evidence>
<evidence type="ECO:0000256" key="3">
    <source>
        <dbReference type="ARBA" id="ARBA00012483"/>
    </source>
</evidence>
<evidence type="ECO:0000256" key="2">
    <source>
        <dbReference type="ARBA" id="ARBA00004906"/>
    </source>
</evidence>
<evidence type="ECO:0000256" key="4">
    <source>
        <dbReference type="ARBA" id="ARBA00022679"/>
    </source>
</evidence>
<evidence type="ECO:0000256" key="8">
    <source>
        <dbReference type="ARBA" id="ARBA00022833"/>
    </source>
</evidence>
<organism evidence="11 12">
    <name type="scientific">Erythranthe guttata</name>
    <name type="common">Yellow monkey flower</name>
    <name type="synonym">Mimulus guttatus</name>
    <dbReference type="NCBI Taxonomy" id="4155"/>
    <lineage>
        <taxon>Eukaryota</taxon>
        <taxon>Viridiplantae</taxon>
        <taxon>Streptophyta</taxon>
        <taxon>Embryophyta</taxon>
        <taxon>Tracheophyta</taxon>
        <taxon>Spermatophyta</taxon>
        <taxon>Magnoliopsida</taxon>
        <taxon>eudicotyledons</taxon>
        <taxon>Gunneridae</taxon>
        <taxon>Pentapetalae</taxon>
        <taxon>asterids</taxon>
        <taxon>lamiids</taxon>
        <taxon>Lamiales</taxon>
        <taxon>Phrymaceae</taxon>
        <taxon>Erythranthe</taxon>
    </lineage>
</organism>
<dbReference type="EMBL" id="KI630370">
    <property type="protein sequence ID" value="EYU41097.1"/>
    <property type="molecule type" value="Genomic_DNA"/>
</dbReference>
<keyword evidence="4" id="KW-0808">Transferase</keyword>
<dbReference type="Proteomes" id="UP000030748">
    <property type="component" value="Unassembled WGS sequence"/>
</dbReference>
<dbReference type="InterPro" id="IPR001841">
    <property type="entry name" value="Znf_RING"/>
</dbReference>
<dbReference type="InterPro" id="IPR024766">
    <property type="entry name" value="Znf_RING_H2"/>
</dbReference>
<sequence>NTLKICPLLSDGITALSIITDGLSKDQITRCLKIKINYCPHIRNIRDPDKDREVCAVCFDALCQQNNNHGIINNIGIVECKHEYHSDCIRRFLQVKNFCPLYKSVAFNYQLADHVN</sequence>
<dbReference type="AlphaFoldDB" id="A0A022RKZ6"/>
<keyword evidence="12" id="KW-1185">Reference proteome</keyword>
<evidence type="ECO:0000256" key="5">
    <source>
        <dbReference type="ARBA" id="ARBA00022723"/>
    </source>
</evidence>
<dbReference type="InterPro" id="IPR045191">
    <property type="entry name" value="MBR1/2-like"/>
</dbReference>
<evidence type="ECO:0000259" key="10">
    <source>
        <dbReference type="PROSITE" id="PS50089"/>
    </source>
</evidence>
<comment type="catalytic activity">
    <reaction evidence="1">
        <text>S-ubiquitinyl-[E2 ubiquitin-conjugating enzyme]-L-cysteine + [acceptor protein]-L-lysine = [E2 ubiquitin-conjugating enzyme]-L-cysteine + N(6)-ubiquitinyl-[acceptor protein]-L-lysine.</text>
        <dbReference type="EC" id="2.3.2.27"/>
    </reaction>
</comment>
<feature type="domain" description="RING-type" evidence="10">
    <location>
        <begin position="55"/>
        <end position="103"/>
    </location>
</feature>
<dbReference type="STRING" id="4155.A0A022RKZ6"/>
<keyword evidence="6 9" id="KW-0863">Zinc-finger</keyword>
<dbReference type="PANTHER" id="PTHR22937">
    <property type="entry name" value="E3 UBIQUITIN-PROTEIN LIGASE RNF165"/>
    <property type="match status" value="1"/>
</dbReference>
<keyword evidence="8" id="KW-0862">Zinc</keyword>